<reference evidence="1" key="1">
    <citation type="journal article" date="2014" name="Front. Microbiol.">
        <title>High frequency of phylogenetically diverse reductive dehalogenase-homologous genes in deep subseafloor sedimentary metagenomes.</title>
        <authorList>
            <person name="Kawai M."/>
            <person name="Futagami T."/>
            <person name="Toyoda A."/>
            <person name="Takaki Y."/>
            <person name="Nishi S."/>
            <person name="Hori S."/>
            <person name="Arai W."/>
            <person name="Tsubouchi T."/>
            <person name="Morono Y."/>
            <person name="Uchiyama I."/>
            <person name="Ito T."/>
            <person name="Fujiyama A."/>
            <person name="Inagaki F."/>
            <person name="Takami H."/>
        </authorList>
    </citation>
    <scope>NUCLEOTIDE SEQUENCE</scope>
    <source>
        <strain evidence="1">Expedition CK06-06</strain>
    </source>
</reference>
<feature type="non-terminal residue" evidence="1">
    <location>
        <position position="1"/>
    </location>
</feature>
<dbReference type="EMBL" id="BARW01001715">
    <property type="protein sequence ID" value="GAI62965.1"/>
    <property type="molecule type" value="Genomic_DNA"/>
</dbReference>
<protein>
    <submittedName>
        <fullName evidence="1">Uncharacterized protein</fullName>
    </submittedName>
</protein>
<comment type="caution">
    <text evidence="1">The sequence shown here is derived from an EMBL/GenBank/DDBJ whole genome shotgun (WGS) entry which is preliminary data.</text>
</comment>
<evidence type="ECO:0000313" key="1">
    <source>
        <dbReference type="EMBL" id="GAI62965.1"/>
    </source>
</evidence>
<gene>
    <name evidence="1" type="ORF">S12H4_05255</name>
</gene>
<dbReference type="AlphaFoldDB" id="X1RIK4"/>
<name>X1RIK4_9ZZZZ</name>
<accession>X1RIK4</accession>
<proteinExistence type="predicted"/>
<sequence>GQQCEVGVYGEVLAADHDLEITIGYEEAD</sequence>
<organism evidence="1">
    <name type="scientific">marine sediment metagenome</name>
    <dbReference type="NCBI Taxonomy" id="412755"/>
    <lineage>
        <taxon>unclassified sequences</taxon>
        <taxon>metagenomes</taxon>
        <taxon>ecological metagenomes</taxon>
    </lineage>
</organism>